<dbReference type="Gene3D" id="2.60.120.260">
    <property type="entry name" value="Galactose-binding domain-like"/>
    <property type="match status" value="1"/>
</dbReference>
<dbReference type="InterPro" id="IPR008979">
    <property type="entry name" value="Galactose-bd-like_sf"/>
</dbReference>
<dbReference type="EMBL" id="JAUOPB010000128">
    <property type="protein sequence ID" value="MDO6425008.1"/>
    <property type="molecule type" value="Genomic_DNA"/>
</dbReference>
<organism evidence="3 4">
    <name type="scientific">Saccharophagus degradans</name>
    <dbReference type="NCBI Taxonomy" id="86304"/>
    <lineage>
        <taxon>Bacteria</taxon>
        <taxon>Pseudomonadati</taxon>
        <taxon>Pseudomonadota</taxon>
        <taxon>Gammaproteobacteria</taxon>
        <taxon>Cellvibrionales</taxon>
        <taxon>Cellvibrionaceae</taxon>
        <taxon>Saccharophagus</taxon>
    </lineage>
</organism>
<feature type="non-terminal residue" evidence="3">
    <location>
        <position position="1"/>
    </location>
</feature>
<protein>
    <submittedName>
        <fullName evidence="3">Glycoside hydrolase family 2</fullName>
    </submittedName>
</protein>
<reference evidence="3" key="1">
    <citation type="submission" date="2023-07" db="EMBL/GenBank/DDBJ databases">
        <title>Genome content predicts the carbon catabolic preferences of heterotrophic bacteria.</title>
        <authorList>
            <person name="Gralka M."/>
        </authorList>
    </citation>
    <scope>NUCLEOTIDE SEQUENCE</scope>
    <source>
        <strain evidence="3">I3M17_2</strain>
    </source>
</reference>
<dbReference type="PANTHER" id="PTHR42732">
    <property type="entry name" value="BETA-GALACTOSIDASE"/>
    <property type="match status" value="1"/>
</dbReference>
<evidence type="ECO:0000313" key="3">
    <source>
        <dbReference type="EMBL" id="MDO6425008.1"/>
    </source>
</evidence>
<sequence length="103" mass="11898">WYSYQFNVTQDLGDNLARLDFDGVDYTCDVWLNSEYLGSHEGAFSPFSFDINHALRTSKKNLKSSNLLMIRLAPPPQVNSKVAGRKTPWFGDYWRDLIPFGIY</sequence>
<name>A0AAW7XEN7_9GAMM</name>
<gene>
    <name evidence="3" type="ORF">Q4521_21170</name>
</gene>
<evidence type="ECO:0000256" key="1">
    <source>
        <dbReference type="ARBA" id="ARBA00022801"/>
    </source>
</evidence>
<accession>A0AAW7XEN7</accession>
<keyword evidence="1 3" id="KW-0378">Hydrolase</keyword>
<dbReference type="SUPFAM" id="SSF49785">
    <property type="entry name" value="Galactose-binding domain-like"/>
    <property type="match status" value="1"/>
</dbReference>
<dbReference type="InterPro" id="IPR051913">
    <property type="entry name" value="GH2_Domain-Containing"/>
</dbReference>
<dbReference type="Proteomes" id="UP001169760">
    <property type="component" value="Unassembled WGS sequence"/>
</dbReference>
<dbReference type="Pfam" id="PF22666">
    <property type="entry name" value="Glyco_hydro_2_N2"/>
    <property type="match status" value="1"/>
</dbReference>
<feature type="non-terminal residue" evidence="3">
    <location>
        <position position="103"/>
    </location>
</feature>
<dbReference type="AlphaFoldDB" id="A0AAW7XEN7"/>
<dbReference type="InterPro" id="IPR054593">
    <property type="entry name" value="Beta-mannosidase-like_N2"/>
</dbReference>
<proteinExistence type="predicted"/>
<comment type="caution">
    <text evidence="3">The sequence shown here is derived from an EMBL/GenBank/DDBJ whole genome shotgun (WGS) entry which is preliminary data.</text>
</comment>
<feature type="domain" description="Beta-mannosidase-like galactose-binding" evidence="2">
    <location>
        <begin position="1"/>
        <end position="83"/>
    </location>
</feature>
<evidence type="ECO:0000259" key="2">
    <source>
        <dbReference type="Pfam" id="PF22666"/>
    </source>
</evidence>
<dbReference type="GO" id="GO:0004553">
    <property type="term" value="F:hydrolase activity, hydrolyzing O-glycosyl compounds"/>
    <property type="evidence" value="ECO:0007669"/>
    <property type="project" value="UniProtKB-ARBA"/>
</dbReference>
<evidence type="ECO:0000313" key="4">
    <source>
        <dbReference type="Proteomes" id="UP001169760"/>
    </source>
</evidence>